<dbReference type="Pfam" id="PF07635">
    <property type="entry name" value="PSCyt1"/>
    <property type="match status" value="1"/>
</dbReference>
<keyword evidence="1 4" id="KW-0349">Heme</keyword>
<protein>
    <submittedName>
        <fullName evidence="6">Planctomycete cytochrome C</fullName>
    </submittedName>
</protein>
<dbReference type="RefSeq" id="WP_143157656.1">
    <property type="nucleotide sequence ID" value="NZ_FQYR01000002.1"/>
</dbReference>
<proteinExistence type="predicted"/>
<dbReference type="Proteomes" id="UP000184510">
    <property type="component" value="Unassembled WGS sequence"/>
</dbReference>
<dbReference type="Pfam" id="PF07583">
    <property type="entry name" value="PSCyt2"/>
    <property type="match status" value="1"/>
</dbReference>
<evidence type="ECO:0000313" key="6">
    <source>
        <dbReference type="EMBL" id="SHI47813.1"/>
    </source>
</evidence>
<dbReference type="InterPro" id="IPR011429">
    <property type="entry name" value="Cyt_c_Planctomycete-type"/>
</dbReference>
<reference evidence="6 7" key="1">
    <citation type="submission" date="2016-11" db="EMBL/GenBank/DDBJ databases">
        <authorList>
            <person name="Jaros S."/>
            <person name="Januszkiewicz K."/>
            <person name="Wedrychowicz H."/>
        </authorList>
    </citation>
    <scope>NUCLEOTIDE SEQUENCE [LARGE SCALE GENOMIC DNA]</scope>
    <source>
        <strain evidence="6 7">DSM 18772</strain>
    </source>
</reference>
<dbReference type="OrthoDB" id="175037at2"/>
<evidence type="ECO:0000313" key="7">
    <source>
        <dbReference type="Proteomes" id="UP000184510"/>
    </source>
</evidence>
<evidence type="ECO:0000259" key="5">
    <source>
        <dbReference type="PROSITE" id="PS51007"/>
    </source>
</evidence>
<dbReference type="PANTHER" id="PTHR35889">
    <property type="entry name" value="CYCLOINULO-OLIGOSACCHARIDE FRUCTANOTRANSFERASE-RELATED"/>
    <property type="match status" value="1"/>
</dbReference>
<keyword evidence="3 4" id="KW-0408">Iron</keyword>
<dbReference type="InterPro" id="IPR009056">
    <property type="entry name" value="Cyt_c-like_dom"/>
</dbReference>
<dbReference type="PANTHER" id="PTHR35889:SF3">
    <property type="entry name" value="F-BOX DOMAIN-CONTAINING PROTEIN"/>
    <property type="match status" value="1"/>
</dbReference>
<keyword evidence="7" id="KW-1185">Reference proteome</keyword>
<dbReference type="SUPFAM" id="SSF46626">
    <property type="entry name" value="Cytochrome c"/>
    <property type="match status" value="1"/>
</dbReference>
<dbReference type="STRING" id="1123071.SAMN02745181_0212"/>
<dbReference type="GO" id="GO:0046872">
    <property type="term" value="F:metal ion binding"/>
    <property type="evidence" value="ECO:0007669"/>
    <property type="project" value="UniProtKB-KW"/>
</dbReference>
<evidence type="ECO:0000256" key="2">
    <source>
        <dbReference type="ARBA" id="ARBA00022723"/>
    </source>
</evidence>
<organism evidence="6 7">
    <name type="scientific">Rubritalea squalenifaciens DSM 18772</name>
    <dbReference type="NCBI Taxonomy" id="1123071"/>
    <lineage>
        <taxon>Bacteria</taxon>
        <taxon>Pseudomonadati</taxon>
        <taxon>Verrucomicrobiota</taxon>
        <taxon>Verrucomicrobiia</taxon>
        <taxon>Verrucomicrobiales</taxon>
        <taxon>Rubritaleaceae</taxon>
        <taxon>Rubritalea</taxon>
    </lineage>
</organism>
<dbReference type="Pfam" id="PF07587">
    <property type="entry name" value="PSD1"/>
    <property type="match status" value="1"/>
</dbReference>
<feature type="domain" description="Cytochrome c" evidence="5">
    <location>
        <begin position="22"/>
        <end position="123"/>
    </location>
</feature>
<dbReference type="AlphaFoldDB" id="A0A1M6BH64"/>
<dbReference type="EMBL" id="FQYR01000002">
    <property type="protein sequence ID" value="SHI47813.1"/>
    <property type="molecule type" value="Genomic_DNA"/>
</dbReference>
<dbReference type="GO" id="GO:0009055">
    <property type="term" value="F:electron transfer activity"/>
    <property type="evidence" value="ECO:0007669"/>
    <property type="project" value="InterPro"/>
</dbReference>
<name>A0A1M6BH64_9BACT</name>
<dbReference type="InterPro" id="IPR022655">
    <property type="entry name" value="DUF1553"/>
</dbReference>
<evidence type="ECO:0000256" key="4">
    <source>
        <dbReference type="PROSITE-ProRule" id="PRU00433"/>
    </source>
</evidence>
<accession>A0A1M6BH64</accession>
<dbReference type="InterPro" id="IPR036909">
    <property type="entry name" value="Cyt_c-like_dom_sf"/>
</dbReference>
<sequence length="967" mass="108132">MPHYQHITAFTLGSILLGSGVSHAQSGKINFNEEVRPILNKNCTGCHGGVQMAGGVSFIYRDKALGKGESGKRIIVPGDPDASEFMRRILTNDPDDVMPPPAHGHKLDEKEITLLRNWIKQGADWEVHWAFEQPKMPAIPQVDSKWPNGNIDRFTLAKMQEKGLSPAKPGSAAELLRRLSFDLIGMPPTIEELDAFEKAFADNPEQAWEAAVDRLLASEKYGERWASVWMDLARYADSEGLGVDMPRTVWPYRDWLIRAYNEDMPYDDFTIKQLAGDLLENPSHSDRVATVFHRLTQANNEGGTDDEEFRVSAVLDRVNTTWEVWQGQTFGCVQCHSHPYDTFEKEEYYKFAAFFNNTKDADTSNRFPTLKVPNDPAEYAKATELLKAKLSAEEKFYGAARTLAQSESWKDGQMTGVNTNKGKAEIAKVNGVEEVRTVGNVAQGTRFEINLESAAALQALRVTLLPKDGAKAASTPNWGAPVSSAELFIVDAEGKKTASQIAYIIPDSMEATLTPEDTLNKKSRNGWGPWTKHFHPRWAILLPSEEIKLAEGEKLQIQLTFNHNTVNTPLVANRLRVEASANQKLGDWAKDPNTQASFKAMQAARSAYNRINGPAIPVIEERDPALARKTHLFEKGNWLEKGKIIEAPATPNSFPKMKVAGKQANRLDMARWLASEENPLTSRVEVNRLWQQLFGTGIVETLEDLGSSGLPPSNPELLDYLAMKFQGEYGWSRKQVIKEIVMSNTYRQTAEVGESKRSLDPRNTYLSYAPRRRLRAEAVRDAGLRVSGLYAEKMFGKPVYPPLPPGVWKPFYGGDKWKTPEVGQPDRYRRSLYTYWKRSIPYPALMSFDAPSRELCTKRRLVSNTPIAALTTLNDPAFAEFAQGLARVMKYDTEGSVEKKISTGYRVATSRRPNPEILKMLVDAYKDIEQSYKDNPDQLQGMAGTADGGAYTVLASLILNLDASLTK</sequence>
<dbReference type="GO" id="GO:0020037">
    <property type="term" value="F:heme binding"/>
    <property type="evidence" value="ECO:0007669"/>
    <property type="project" value="InterPro"/>
</dbReference>
<evidence type="ECO:0000256" key="3">
    <source>
        <dbReference type="ARBA" id="ARBA00023004"/>
    </source>
</evidence>
<dbReference type="InParanoid" id="A0A1M6BH64"/>
<evidence type="ECO:0000256" key="1">
    <source>
        <dbReference type="ARBA" id="ARBA00022617"/>
    </source>
</evidence>
<gene>
    <name evidence="6" type="ORF">SAMN02745181_0212</name>
</gene>
<keyword evidence="2 4" id="KW-0479">Metal-binding</keyword>
<dbReference type="InterPro" id="IPR011444">
    <property type="entry name" value="DUF1549"/>
</dbReference>
<dbReference type="PROSITE" id="PS51007">
    <property type="entry name" value="CYTC"/>
    <property type="match status" value="1"/>
</dbReference>